<dbReference type="EMBL" id="CP131062">
    <property type="protein sequence ID" value="WNY29333.1"/>
    <property type="molecule type" value="Genomic_DNA"/>
</dbReference>
<sequence>MQNVKIEKLLFFLIIFLFLFTIINVTNASEFSGDGVGTVDEPYKIMTIHQLDEVRYNLSASYILMNDLDFNDTSNESWIPIGYCHDLYG</sequence>
<protein>
    <submittedName>
        <fullName evidence="1">Uncharacterized protein</fullName>
    </submittedName>
</protein>
<accession>A0AA97A8P9</accession>
<proteinExistence type="predicted"/>
<gene>
    <name evidence="1" type="ORF">MmiEs2_15600</name>
</gene>
<dbReference type="AlphaFoldDB" id="A0AA97A8P9"/>
<name>A0AA97A8P9_9EURY</name>
<keyword evidence="2" id="KW-1185">Reference proteome</keyword>
<evidence type="ECO:0000313" key="1">
    <source>
        <dbReference type="EMBL" id="WNY29333.1"/>
    </source>
</evidence>
<dbReference type="KEGG" id="mees:MmiEs2_15600"/>
<reference evidence="1 2" key="1">
    <citation type="submission" date="2023-07" db="EMBL/GenBank/DDBJ databases">
        <title>Closed genome sequence of Methanimicrococcus sp. Es2.</title>
        <authorList>
            <person name="Protasov E."/>
            <person name="Platt K."/>
            <person name="Reeh H."/>
            <person name="Poehlein A."/>
            <person name="Daniel R."/>
            <person name="Brune A."/>
        </authorList>
    </citation>
    <scope>NUCLEOTIDE SEQUENCE [LARGE SCALE GENOMIC DNA]</scope>
    <source>
        <strain evidence="1 2">Es2</strain>
    </source>
</reference>
<organism evidence="1 2">
    <name type="scientific">Methanimicrococcus stummii</name>
    <dbReference type="NCBI Taxonomy" id="3028294"/>
    <lineage>
        <taxon>Archaea</taxon>
        <taxon>Methanobacteriati</taxon>
        <taxon>Methanobacteriota</taxon>
        <taxon>Stenosarchaea group</taxon>
        <taxon>Methanomicrobia</taxon>
        <taxon>Methanosarcinales</taxon>
        <taxon>Methanosarcinaceae</taxon>
        <taxon>Methanimicrococcus</taxon>
    </lineage>
</organism>
<evidence type="ECO:0000313" key="2">
    <source>
        <dbReference type="Proteomes" id="UP001302662"/>
    </source>
</evidence>
<dbReference type="Proteomes" id="UP001302662">
    <property type="component" value="Chromosome"/>
</dbReference>